<dbReference type="Pfam" id="PF03781">
    <property type="entry name" value="FGE-sulfatase"/>
    <property type="match status" value="1"/>
</dbReference>
<dbReference type="InterPro" id="IPR016187">
    <property type="entry name" value="CTDL_fold"/>
</dbReference>
<dbReference type="EMBL" id="VAUV01000001">
    <property type="protein sequence ID" value="TLD72688.1"/>
    <property type="molecule type" value="Genomic_DNA"/>
</dbReference>
<protein>
    <submittedName>
        <fullName evidence="3">Formylglycine-generating enzyme family protein</fullName>
    </submittedName>
</protein>
<accession>A0A5R8KK41</accession>
<dbReference type="GO" id="GO:0120147">
    <property type="term" value="F:formylglycine-generating oxidase activity"/>
    <property type="evidence" value="ECO:0007669"/>
    <property type="project" value="TreeGrafter"/>
</dbReference>
<organism evidence="3 4">
    <name type="scientific">Phragmitibacter flavus</name>
    <dbReference type="NCBI Taxonomy" id="2576071"/>
    <lineage>
        <taxon>Bacteria</taxon>
        <taxon>Pseudomonadati</taxon>
        <taxon>Verrucomicrobiota</taxon>
        <taxon>Verrucomicrobiia</taxon>
        <taxon>Verrucomicrobiales</taxon>
        <taxon>Verrucomicrobiaceae</taxon>
        <taxon>Phragmitibacter</taxon>
    </lineage>
</organism>
<feature type="signal peptide" evidence="1">
    <location>
        <begin position="1"/>
        <end position="18"/>
    </location>
</feature>
<evidence type="ECO:0000313" key="3">
    <source>
        <dbReference type="EMBL" id="TLD72688.1"/>
    </source>
</evidence>
<reference evidence="3 4" key="1">
    <citation type="submission" date="2019-05" db="EMBL/GenBank/DDBJ databases">
        <title>Verrucobacter flavum gen. nov., sp. nov. a new member of the family Verrucomicrobiaceae.</title>
        <authorList>
            <person name="Szuroczki S."/>
            <person name="Abbaszade G."/>
            <person name="Szabo A."/>
            <person name="Felfoldi T."/>
            <person name="Schumann P."/>
            <person name="Boka K."/>
            <person name="Keki Z."/>
            <person name="Toumi M."/>
            <person name="Toth E."/>
        </authorList>
    </citation>
    <scope>NUCLEOTIDE SEQUENCE [LARGE SCALE GENOMIC DNA]</scope>
    <source>
        <strain evidence="3 4">MG-N-17</strain>
    </source>
</reference>
<dbReference type="Proteomes" id="UP000306196">
    <property type="component" value="Unassembled WGS sequence"/>
</dbReference>
<dbReference type="Gene3D" id="3.90.1580.10">
    <property type="entry name" value="paralog of FGE (formylglycine-generating enzyme)"/>
    <property type="match status" value="1"/>
</dbReference>
<dbReference type="OrthoDB" id="9768004at2"/>
<dbReference type="InterPro" id="IPR005532">
    <property type="entry name" value="SUMF_dom"/>
</dbReference>
<feature type="chain" id="PRO_5024425944" evidence="1">
    <location>
        <begin position="19"/>
        <end position="214"/>
    </location>
</feature>
<name>A0A5R8KK41_9BACT</name>
<dbReference type="RefSeq" id="WP_138084311.1">
    <property type="nucleotide sequence ID" value="NZ_VAUV01000001.1"/>
</dbReference>
<feature type="domain" description="Sulfatase-modifying factor enzyme-like" evidence="2">
    <location>
        <begin position="44"/>
        <end position="197"/>
    </location>
</feature>
<dbReference type="InterPro" id="IPR051043">
    <property type="entry name" value="Sulfatase_Mod_Factor_Kinase"/>
</dbReference>
<comment type="caution">
    <text evidence="3">The sequence shown here is derived from an EMBL/GenBank/DDBJ whole genome shotgun (WGS) entry which is preliminary data.</text>
</comment>
<proteinExistence type="predicted"/>
<keyword evidence="1" id="KW-0732">Signal</keyword>
<gene>
    <name evidence="3" type="ORF">FEM03_01025</name>
</gene>
<dbReference type="PANTHER" id="PTHR23150:SF19">
    <property type="entry name" value="FORMYLGLYCINE-GENERATING ENZYME"/>
    <property type="match status" value="1"/>
</dbReference>
<dbReference type="SUPFAM" id="SSF56436">
    <property type="entry name" value="C-type lectin-like"/>
    <property type="match status" value="1"/>
</dbReference>
<dbReference type="PANTHER" id="PTHR23150">
    <property type="entry name" value="SULFATASE MODIFYING FACTOR 1, 2"/>
    <property type="match status" value="1"/>
</dbReference>
<sequence>MKTSLVLLILFCPLLNHAAERVFVGVDAGQQRIDNGPSITLRWCPPGEFTMGSPETEPGRDNYEKPHRVKLTHGFWLGETEVTQGQWQTVMGLTLKAQAQKMLDDETLYPQGGKMITLREGLKAIGGRKVLDSVTAAKSPNIPIYYVSWDDAMAFCAKLTEKERQAGRLPDGAIYTLPTEAQWEYACRADTTTATYAGPMRDRCWCLVKTTPLF</sequence>
<evidence type="ECO:0000259" key="2">
    <source>
        <dbReference type="Pfam" id="PF03781"/>
    </source>
</evidence>
<evidence type="ECO:0000256" key="1">
    <source>
        <dbReference type="SAM" id="SignalP"/>
    </source>
</evidence>
<dbReference type="InterPro" id="IPR042095">
    <property type="entry name" value="SUMF_sf"/>
</dbReference>
<evidence type="ECO:0000313" key="4">
    <source>
        <dbReference type="Proteomes" id="UP000306196"/>
    </source>
</evidence>
<keyword evidence="4" id="KW-1185">Reference proteome</keyword>
<dbReference type="AlphaFoldDB" id="A0A5R8KK41"/>